<dbReference type="PATRIC" id="fig|69014.16.peg.1436"/>
<dbReference type="HOGENOM" id="CLU_142825_1_0_2"/>
<evidence type="ECO:0000313" key="6">
    <source>
        <dbReference type="EMBL" id="BAD85664.1"/>
    </source>
</evidence>
<sequence length="140" mass="16261">MRVELIRSKIEEILESLKLVEEHLPEDFETFQSLGLIKDGIYKRVEFAIQNVIDICAIINSDLKLGIPEKEEDVFEGLVRGGIISKGLAQKLRLMKGFRNVLVHRYGRINDELAFEALREHLDDIYEFIETIEKFLEGQK</sequence>
<keyword evidence="4" id="KW-0378">Hydrolase</keyword>
<evidence type="ECO:0000256" key="2">
    <source>
        <dbReference type="ARBA" id="ARBA00022649"/>
    </source>
</evidence>
<protein>
    <recommendedName>
        <fullName evidence="8">DUF86 domain-containing protein</fullName>
    </recommendedName>
</protein>
<dbReference type="Gene3D" id="1.20.120.580">
    <property type="entry name" value="bsu32300-like"/>
    <property type="match status" value="1"/>
</dbReference>
<dbReference type="GeneID" id="78447997"/>
<accession>Q5JJC5</accession>
<dbReference type="EMBL" id="AP006878">
    <property type="protein sequence ID" value="BAD85664.1"/>
    <property type="molecule type" value="Genomic_DNA"/>
</dbReference>
<keyword evidence="2" id="KW-1277">Toxin-antitoxin system</keyword>
<dbReference type="Pfam" id="PF01934">
    <property type="entry name" value="HepT-like"/>
    <property type="match status" value="1"/>
</dbReference>
<dbReference type="EnsemblBacteria" id="BAD85664">
    <property type="protein sequence ID" value="BAD85664"/>
    <property type="gene ID" value="TK1475"/>
</dbReference>
<dbReference type="GO" id="GO:0110001">
    <property type="term" value="C:toxin-antitoxin complex"/>
    <property type="evidence" value="ECO:0007669"/>
    <property type="project" value="InterPro"/>
</dbReference>
<dbReference type="PANTHER" id="PTHR33397">
    <property type="entry name" value="UPF0331 PROTEIN YUTE"/>
    <property type="match status" value="1"/>
</dbReference>
<reference evidence="6 7" key="1">
    <citation type="journal article" date="2005" name="Genome Res.">
        <title>Complete genome sequence of the hyperthermophilic archaeon Thermococcus kodakaraensis KOD1 and comparison with Pyrococcus genomes.</title>
        <authorList>
            <person name="Fukui T."/>
            <person name="Atomi H."/>
            <person name="Kanai T."/>
            <person name="Matsumi R."/>
            <person name="Fujiwara S."/>
            <person name="Imanaka T."/>
        </authorList>
    </citation>
    <scope>NUCLEOTIDE SEQUENCE [LARGE SCALE GENOMIC DNA]</scope>
    <source>
        <strain evidence="7">ATCC BAA-918 / JCM 12380 / KOD1</strain>
    </source>
</reference>
<keyword evidence="3" id="KW-0540">Nuclease</keyword>
<evidence type="ECO:0000256" key="1">
    <source>
        <dbReference type="ARBA" id="ARBA00022553"/>
    </source>
</evidence>
<dbReference type="eggNOG" id="arCOG02108">
    <property type="taxonomic scope" value="Archaea"/>
</dbReference>
<dbReference type="STRING" id="69014.TK1475"/>
<dbReference type="InterPro" id="IPR008201">
    <property type="entry name" value="HepT-like"/>
</dbReference>
<dbReference type="OrthoDB" id="25331at2157"/>
<dbReference type="GO" id="GO:0004540">
    <property type="term" value="F:RNA nuclease activity"/>
    <property type="evidence" value="ECO:0007669"/>
    <property type="project" value="InterPro"/>
</dbReference>
<keyword evidence="1" id="KW-0597">Phosphoprotein</keyword>
<dbReference type="GO" id="GO:0016787">
    <property type="term" value="F:hydrolase activity"/>
    <property type="evidence" value="ECO:0007669"/>
    <property type="project" value="UniProtKB-KW"/>
</dbReference>
<name>Q5JJC5_THEKO</name>
<dbReference type="InterPro" id="IPR037038">
    <property type="entry name" value="HepT-like_sf"/>
</dbReference>
<comment type="similarity">
    <text evidence="5">Belongs to the HepT RNase toxin family.</text>
</comment>
<dbReference type="AlphaFoldDB" id="Q5JJC5"/>
<proteinExistence type="inferred from homology"/>
<dbReference type="Proteomes" id="UP000000536">
    <property type="component" value="Chromosome"/>
</dbReference>
<gene>
    <name evidence="6" type="ordered locus">TK1475</name>
</gene>
<dbReference type="InterPro" id="IPR052379">
    <property type="entry name" value="Type_VII_TA_RNase"/>
</dbReference>
<dbReference type="RefSeq" id="WP_011250426.1">
    <property type="nucleotide sequence ID" value="NC_006624.1"/>
</dbReference>
<dbReference type="KEGG" id="tko:TK1475"/>
<organism evidence="6 7">
    <name type="scientific">Thermococcus kodakarensis (strain ATCC BAA-918 / JCM 12380 / KOD1)</name>
    <name type="common">Pyrococcus kodakaraensis (strain KOD1)</name>
    <dbReference type="NCBI Taxonomy" id="69014"/>
    <lineage>
        <taxon>Archaea</taxon>
        <taxon>Methanobacteriati</taxon>
        <taxon>Methanobacteriota</taxon>
        <taxon>Thermococci</taxon>
        <taxon>Thermococcales</taxon>
        <taxon>Thermococcaceae</taxon>
        <taxon>Thermococcus</taxon>
    </lineage>
</organism>
<evidence type="ECO:0008006" key="8">
    <source>
        <dbReference type="Google" id="ProtNLM"/>
    </source>
</evidence>
<dbReference type="PhylomeDB" id="Q5JJC5"/>
<evidence type="ECO:0000256" key="3">
    <source>
        <dbReference type="ARBA" id="ARBA00022722"/>
    </source>
</evidence>
<dbReference type="InParanoid" id="Q5JJC5"/>
<evidence type="ECO:0000256" key="4">
    <source>
        <dbReference type="ARBA" id="ARBA00022801"/>
    </source>
</evidence>
<keyword evidence="7" id="KW-1185">Reference proteome</keyword>
<evidence type="ECO:0000313" key="7">
    <source>
        <dbReference type="Proteomes" id="UP000000536"/>
    </source>
</evidence>
<dbReference type="NCBIfam" id="NF047751">
    <property type="entry name" value="HepT_toxin"/>
    <property type="match status" value="1"/>
</dbReference>
<evidence type="ECO:0000256" key="5">
    <source>
        <dbReference type="ARBA" id="ARBA00024207"/>
    </source>
</evidence>
<dbReference type="PANTHER" id="PTHR33397:SF5">
    <property type="entry name" value="RNASE YUTE-RELATED"/>
    <property type="match status" value="1"/>
</dbReference>